<dbReference type="AlphaFoldDB" id="A0A0G4IZN5"/>
<evidence type="ECO:0000313" key="2">
    <source>
        <dbReference type="Proteomes" id="UP000039324"/>
    </source>
</evidence>
<organism evidence="1 2">
    <name type="scientific">Plasmodiophora brassicae</name>
    <name type="common">Clubroot disease agent</name>
    <dbReference type="NCBI Taxonomy" id="37360"/>
    <lineage>
        <taxon>Eukaryota</taxon>
        <taxon>Sar</taxon>
        <taxon>Rhizaria</taxon>
        <taxon>Endomyxa</taxon>
        <taxon>Phytomyxea</taxon>
        <taxon>Plasmodiophorida</taxon>
        <taxon>Plasmodiophoridae</taxon>
        <taxon>Plasmodiophora</taxon>
    </lineage>
</organism>
<accession>A0A0G4IZN5</accession>
<dbReference type="EMBL" id="CDSF01000101">
    <property type="protein sequence ID" value="CEP00531.1"/>
    <property type="molecule type" value="Genomic_DNA"/>
</dbReference>
<dbReference type="OrthoDB" id="129165at2759"/>
<protein>
    <submittedName>
        <fullName evidence="1">Uncharacterized protein</fullName>
    </submittedName>
</protein>
<proteinExistence type="predicted"/>
<gene>
    <name evidence="1" type="ORF">PBRA_001585</name>
</gene>
<reference evidence="1 2" key="1">
    <citation type="submission" date="2015-02" db="EMBL/GenBank/DDBJ databases">
        <authorList>
            <person name="Chooi Y.-H."/>
        </authorList>
    </citation>
    <scope>NUCLEOTIDE SEQUENCE [LARGE SCALE GENOMIC DNA]</scope>
    <source>
        <strain evidence="1">E3</strain>
    </source>
</reference>
<sequence>MLVQKHVLPSTHPNWHAHCALTTWISSCYNMPATSRKRSSRGFFSDSLVGFVRPKTCPPSSTFRYGSLPKFFPMLAFINRFADGLKATGPGLLAFVAVELDLAFYQCTPSRYFPSAKFVNCKRAGCPGHERYTAILKALGGRHKQRDVGDWKVPLTHDQDVAHVLDIVRRLCASIGFVPDWSIISADDDHLRWSSNAQVDVAGLQYQKNPVKGAGVVHSMVSVTSGLYLGGHVAARNETVADCMETLSRSLARASMASNAVISNIIARDRGYNGDETRRAALAQGSLTNRQLQSLRVAAVVPIGQRDAIMLNATLNMRFASLWKDMAMV</sequence>
<evidence type="ECO:0000313" key="1">
    <source>
        <dbReference type="EMBL" id="CEP00531.1"/>
    </source>
</evidence>
<dbReference type="PROSITE" id="PS51257">
    <property type="entry name" value="PROKAR_LIPOPROTEIN"/>
    <property type="match status" value="1"/>
</dbReference>
<dbReference type="Proteomes" id="UP000039324">
    <property type="component" value="Unassembled WGS sequence"/>
</dbReference>
<keyword evidence="2" id="KW-1185">Reference proteome</keyword>
<name>A0A0G4IZN5_PLABS</name>